<comment type="catalytic activity">
    <reaction evidence="6">
        <text>orotidine 5'-phosphate + H(+) = UMP + CO2</text>
        <dbReference type="Rhea" id="RHEA:11596"/>
        <dbReference type="ChEBI" id="CHEBI:15378"/>
        <dbReference type="ChEBI" id="CHEBI:16526"/>
        <dbReference type="ChEBI" id="CHEBI:57538"/>
        <dbReference type="ChEBI" id="CHEBI:57865"/>
        <dbReference type="EC" id="4.1.1.23"/>
    </reaction>
</comment>
<comment type="caution">
    <text evidence="9">The sequence shown here is derived from an EMBL/GenBank/DDBJ whole genome shotgun (WGS) entry which is preliminary data.</text>
</comment>
<comment type="pathway">
    <text evidence="1">Pyrimidine metabolism; UMP biosynthesis via de novo pathway; UMP from orotate: step 2/2.</text>
</comment>
<evidence type="ECO:0000313" key="9">
    <source>
        <dbReference type="EMBL" id="NYI68604.1"/>
    </source>
</evidence>
<dbReference type="PANTHER" id="PTHR43375:SF1">
    <property type="entry name" value="OROTIDINE 5'-PHOSPHATE DECARBOXYLASE"/>
    <property type="match status" value="1"/>
</dbReference>
<dbReference type="PANTHER" id="PTHR43375">
    <property type="entry name" value="OROTIDINE 5'-PHOSPHATE DECARBOXYLASE"/>
    <property type="match status" value="1"/>
</dbReference>
<organism evidence="9 10">
    <name type="scientific">Spelaeicoccus albus</name>
    <dbReference type="NCBI Taxonomy" id="1280376"/>
    <lineage>
        <taxon>Bacteria</taxon>
        <taxon>Bacillati</taxon>
        <taxon>Actinomycetota</taxon>
        <taxon>Actinomycetes</taxon>
        <taxon>Micrococcales</taxon>
        <taxon>Brevibacteriaceae</taxon>
        <taxon>Spelaeicoccus</taxon>
    </lineage>
</organism>
<dbReference type="NCBIfam" id="TIGR02127">
    <property type="entry name" value="pyrF_sub2"/>
    <property type="match status" value="1"/>
</dbReference>
<dbReference type="AlphaFoldDB" id="A0A7Z0D4A5"/>
<name>A0A7Z0D4A5_9MICO</name>
<dbReference type="EC" id="4.1.1.23" evidence="7"/>
<dbReference type="InterPro" id="IPR018089">
    <property type="entry name" value="OMPdecase_AS"/>
</dbReference>
<evidence type="ECO:0000256" key="5">
    <source>
        <dbReference type="ARBA" id="ARBA00023239"/>
    </source>
</evidence>
<evidence type="ECO:0000256" key="6">
    <source>
        <dbReference type="ARBA" id="ARBA00049157"/>
    </source>
</evidence>
<evidence type="ECO:0000256" key="3">
    <source>
        <dbReference type="ARBA" id="ARBA00022793"/>
    </source>
</evidence>
<dbReference type="Pfam" id="PF00215">
    <property type="entry name" value="OMPdecase"/>
    <property type="match status" value="1"/>
</dbReference>
<keyword evidence="4" id="KW-0665">Pyrimidine biosynthesis</keyword>
<dbReference type="CDD" id="cd04725">
    <property type="entry name" value="OMP_decarboxylase_like"/>
    <property type="match status" value="1"/>
</dbReference>
<dbReference type="InterPro" id="IPR001754">
    <property type="entry name" value="OMPdeCOase_dom"/>
</dbReference>
<dbReference type="PROSITE" id="PS00156">
    <property type="entry name" value="OMPDECASE"/>
    <property type="match status" value="1"/>
</dbReference>
<dbReference type="Proteomes" id="UP000539111">
    <property type="component" value="Unassembled WGS sequence"/>
</dbReference>
<evidence type="ECO:0000256" key="2">
    <source>
        <dbReference type="ARBA" id="ARBA00008847"/>
    </source>
</evidence>
<dbReference type="Gene3D" id="3.20.20.70">
    <property type="entry name" value="Aldolase class I"/>
    <property type="match status" value="1"/>
</dbReference>
<evidence type="ECO:0000256" key="1">
    <source>
        <dbReference type="ARBA" id="ARBA00004861"/>
    </source>
</evidence>
<dbReference type="SUPFAM" id="SSF51366">
    <property type="entry name" value="Ribulose-phoshate binding barrel"/>
    <property type="match status" value="1"/>
</dbReference>
<keyword evidence="5 9" id="KW-0456">Lyase</keyword>
<comment type="similarity">
    <text evidence="2">Belongs to the OMP decarboxylase family. Type 2 subfamily.</text>
</comment>
<accession>A0A7Z0D4A5</accession>
<evidence type="ECO:0000259" key="8">
    <source>
        <dbReference type="SMART" id="SM00934"/>
    </source>
</evidence>
<dbReference type="InterPro" id="IPR011060">
    <property type="entry name" value="RibuloseP-bd_barrel"/>
</dbReference>
<dbReference type="InterPro" id="IPR013785">
    <property type="entry name" value="Aldolase_TIM"/>
</dbReference>
<dbReference type="RefSeq" id="WP_179428931.1">
    <property type="nucleotide sequence ID" value="NZ_JACBZP010000001.1"/>
</dbReference>
<evidence type="ECO:0000313" key="10">
    <source>
        <dbReference type="Proteomes" id="UP000539111"/>
    </source>
</evidence>
<proteinExistence type="inferred from homology"/>
<sequence>MTSFGARLQAAIAEYGGLVVGIDPHPGLLAAWGLDDSADGAAEMAGVVIDALAGRVAMVKPQAALFERFGSSGIAALEDTLELARDRGLLTLLDAKRGDIGSTMVAYAESYLGNASPLAADAVTLSPYLGFESLRPALALAAENERGVFVLALTSNPEGAAVQHAGMSTGRPVAAGIADAAAAENAAAAAHGTLGSVGLVVGATIGTVGRDLGIDFAATNAPLLAPGVGAQGATMRQLTSVFGAAFTAGQVLPTVSRAVLAAGPRRDELGRAVTELQADLTLVRTSAR</sequence>
<gene>
    <name evidence="9" type="ORF">BJY26_002910</name>
</gene>
<dbReference type="InterPro" id="IPR011995">
    <property type="entry name" value="OMPdecase_type-2"/>
</dbReference>
<keyword evidence="10" id="KW-1185">Reference proteome</keyword>
<evidence type="ECO:0000256" key="4">
    <source>
        <dbReference type="ARBA" id="ARBA00022975"/>
    </source>
</evidence>
<protein>
    <recommendedName>
        <fullName evidence="7">Orotidine-5'-phosphate decarboxylase</fullName>
        <ecNumber evidence="7">4.1.1.23</ecNumber>
    </recommendedName>
</protein>
<dbReference type="GO" id="GO:0044205">
    <property type="term" value="P:'de novo' UMP biosynthetic process"/>
    <property type="evidence" value="ECO:0007669"/>
    <property type="project" value="UniProtKB-UniPathway"/>
</dbReference>
<keyword evidence="3" id="KW-0210">Decarboxylase</keyword>
<dbReference type="UniPathway" id="UPA00070">
    <property type="reaction ID" value="UER00120"/>
</dbReference>
<dbReference type="GO" id="GO:0006207">
    <property type="term" value="P:'de novo' pyrimidine nucleobase biosynthetic process"/>
    <property type="evidence" value="ECO:0007669"/>
    <property type="project" value="InterPro"/>
</dbReference>
<dbReference type="EMBL" id="JACBZP010000001">
    <property type="protein sequence ID" value="NYI68604.1"/>
    <property type="molecule type" value="Genomic_DNA"/>
</dbReference>
<dbReference type="GO" id="GO:0004590">
    <property type="term" value="F:orotidine-5'-phosphate decarboxylase activity"/>
    <property type="evidence" value="ECO:0007669"/>
    <property type="project" value="UniProtKB-UniRule"/>
</dbReference>
<evidence type="ECO:0000256" key="7">
    <source>
        <dbReference type="NCBIfam" id="TIGR02127"/>
    </source>
</evidence>
<dbReference type="SMART" id="SM00934">
    <property type="entry name" value="OMPdecase"/>
    <property type="match status" value="1"/>
</dbReference>
<reference evidence="9 10" key="1">
    <citation type="submission" date="2020-07" db="EMBL/GenBank/DDBJ databases">
        <title>Sequencing the genomes of 1000 actinobacteria strains.</title>
        <authorList>
            <person name="Klenk H.-P."/>
        </authorList>
    </citation>
    <scope>NUCLEOTIDE SEQUENCE [LARGE SCALE GENOMIC DNA]</scope>
    <source>
        <strain evidence="9 10">DSM 26341</strain>
    </source>
</reference>
<feature type="domain" description="Orotidine 5'-phosphate decarboxylase" evidence="8">
    <location>
        <begin position="17"/>
        <end position="272"/>
    </location>
</feature>